<feature type="compositionally biased region" description="Acidic residues" evidence="1">
    <location>
        <begin position="241"/>
        <end position="251"/>
    </location>
</feature>
<keyword evidence="4" id="KW-1185">Reference proteome</keyword>
<proteinExistence type="predicted"/>
<dbReference type="EMBL" id="JAVLVT010000005">
    <property type="protein sequence ID" value="MDS1270928.1"/>
    <property type="molecule type" value="Genomic_DNA"/>
</dbReference>
<accession>A0ABU2H6K3</accession>
<name>A0ABU2H6K3_9ACTN</name>
<feature type="compositionally biased region" description="Low complexity" evidence="1">
    <location>
        <begin position="35"/>
        <end position="50"/>
    </location>
</feature>
<organism evidence="3 4">
    <name type="scientific">Lipingzhangella rawalii</name>
    <dbReference type="NCBI Taxonomy" id="2055835"/>
    <lineage>
        <taxon>Bacteria</taxon>
        <taxon>Bacillati</taxon>
        <taxon>Actinomycetota</taxon>
        <taxon>Actinomycetes</taxon>
        <taxon>Streptosporangiales</taxon>
        <taxon>Nocardiopsidaceae</taxon>
        <taxon>Lipingzhangella</taxon>
    </lineage>
</organism>
<evidence type="ECO:0000256" key="1">
    <source>
        <dbReference type="SAM" id="MobiDB-lite"/>
    </source>
</evidence>
<feature type="compositionally biased region" description="Acidic residues" evidence="1">
    <location>
        <begin position="85"/>
        <end position="101"/>
    </location>
</feature>
<feature type="compositionally biased region" description="Low complexity" evidence="1">
    <location>
        <begin position="252"/>
        <end position="263"/>
    </location>
</feature>
<dbReference type="Proteomes" id="UP001250214">
    <property type="component" value="Unassembled WGS sequence"/>
</dbReference>
<feature type="signal peptide" evidence="2">
    <location>
        <begin position="1"/>
        <end position="31"/>
    </location>
</feature>
<dbReference type="RefSeq" id="WP_310912483.1">
    <property type="nucleotide sequence ID" value="NZ_JAVLVT010000005.1"/>
</dbReference>
<feature type="chain" id="PRO_5045410518" evidence="2">
    <location>
        <begin position="32"/>
        <end position="263"/>
    </location>
</feature>
<protein>
    <submittedName>
        <fullName evidence="3">Uncharacterized protein</fullName>
    </submittedName>
</protein>
<evidence type="ECO:0000256" key="2">
    <source>
        <dbReference type="SAM" id="SignalP"/>
    </source>
</evidence>
<evidence type="ECO:0000313" key="4">
    <source>
        <dbReference type="Proteomes" id="UP001250214"/>
    </source>
</evidence>
<gene>
    <name evidence="3" type="ORF">RIF23_11525</name>
</gene>
<sequence>MTWCPGVRGCAAAAGLLAIAACGTSPSDAEATDESSPTPATQSPPATATPELPEDAPEWRSGAHETSLASGIRFAVPSEWTDALPAEEDSSDDADPGEDLQNDPTTETANDDFEARYVLEEDSYRLGEVGVVNLGDGPADPESALGDYLGYLNNTAPVDIEVEGDPVEVDIPGSDDAVRVDYTYPLDVPGGETGSAHGLLASFTSGEGDTLLFAVSGAEESIPAELREEILETVELADSADSSDGDGDGDTDPSSPGDAQPTD</sequence>
<evidence type="ECO:0000313" key="3">
    <source>
        <dbReference type="EMBL" id="MDS1270928.1"/>
    </source>
</evidence>
<feature type="region of interest" description="Disordered" evidence="1">
    <location>
        <begin position="236"/>
        <end position="263"/>
    </location>
</feature>
<comment type="caution">
    <text evidence="3">The sequence shown here is derived from an EMBL/GenBank/DDBJ whole genome shotgun (WGS) entry which is preliminary data.</text>
</comment>
<reference evidence="4" key="1">
    <citation type="submission" date="2023-07" db="EMBL/GenBank/DDBJ databases">
        <title>Novel species in the genus Lipingzhangella isolated from Sambhar Salt Lake.</title>
        <authorList>
            <person name="Jiya N."/>
            <person name="Kajale S."/>
            <person name="Sharma A."/>
        </authorList>
    </citation>
    <scope>NUCLEOTIDE SEQUENCE [LARGE SCALE GENOMIC DNA]</scope>
    <source>
        <strain evidence="4">LS1_29</strain>
    </source>
</reference>
<keyword evidence="2" id="KW-0732">Signal</keyword>
<feature type="region of interest" description="Disordered" evidence="1">
    <location>
        <begin position="24"/>
        <end position="116"/>
    </location>
</feature>